<dbReference type="STRING" id="1314781.A0A166N855"/>
<sequence length="425" mass="45885">MPHSRKPSGDDMWITDDESEPALPSASSHVAAGHNQQHPAFLALKGLRDLVTKCDEMKRVPKWWTQVSPDMWVHLDELEQQLLSLAAHQATAGAPAGLSSALADLKAQNAQVIDAIAQLAPATRVPRDSIVPSASGPQFRTPSFSLAVSLAAVPRDAPLLSLPPADIKAAIGTALRSSKVPALNSLVIHSVRLNRGKLFVHVTSDDHMALLSRFAEEWLPALGRGVKLASRKVVLQVDLVSTRFDPGSASALDALHLSNPTTIVSRDQLESVHWLHQSKAGKASRSSLALTVKDFDTARKIVYDGLCVLGEYCPANLLPPTVHQCYRCQGFGHESTQCLKQHPPRPLSCGRCASHDHSTGSCACPARPACMDKRKCTHITFCCANCRGPHKAFDSCCPVKTAAIERAISTSSYTALWKELTHKSP</sequence>
<accession>A0A166N855</accession>
<dbReference type="AlphaFoldDB" id="A0A166N855"/>
<evidence type="ECO:0000313" key="3">
    <source>
        <dbReference type="Proteomes" id="UP000077266"/>
    </source>
</evidence>
<keyword evidence="3" id="KW-1185">Reference proteome</keyword>
<proteinExistence type="predicted"/>
<name>A0A166N855_EXIGL</name>
<organism evidence="2 3">
    <name type="scientific">Exidia glandulosa HHB12029</name>
    <dbReference type="NCBI Taxonomy" id="1314781"/>
    <lineage>
        <taxon>Eukaryota</taxon>
        <taxon>Fungi</taxon>
        <taxon>Dikarya</taxon>
        <taxon>Basidiomycota</taxon>
        <taxon>Agaricomycotina</taxon>
        <taxon>Agaricomycetes</taxon>
        <taxon>Auriculariales</taxon>
        <taxon>Exidiaceae</taxon>
        <taxon>Exidia</taxon>
    </lineage>
</organism>
<dbReference type="Proteomes" id="UP000077266">
    <property type="component" value="Unassembled WGS sequence"/>
</dbReference>
<evidence type="ECO:0008006" key="4">
    <source>
        <dbReference type="Google" id="ProtNLM"/>
    </source>
</evidence>
<dbReference type="InParanoid" id="A0A166N855"/>
<evidence type="ECO:0000256" key="1">
    <source>
        <dbReference type="SAM" id="MobiDB-lite"/>
    </source>
</evidence>
<dbReference type="EMBL" id="KV426738">
    <property type="protein sequence ID" value="KZV78863.1"/>
    <property type="molecule type" value="Genomic_DNA"/>
</dbReference>
<reference evidence="2 3" key="1">
    <citation type="journal article" date="2016" name="Mol. Biol. Evol.">
        <title>Comparative Genomics of Early-Diverging Mushroom-Forming Fungi Provides Insights into the Origins of Lignocellulose Decay Capabilities.</title>
        <authorList>
            <person name="Nagy L.G."/>
            <person name="Riley R."/>
            <person name="Tritt A."/>
            <person name="Adam C."/>
            <person name="Daum C."/>
            <person name="Floudas D."/>
            <person name="Sun H."/>
            <person name="Yadav J.S."/>
            <person name="Pangilinan J."/>
            <person name="Larsson K.H."/>
            <person name="Matsuura K."/>
            <person name="Barry K."/>
            <person name="Labutti K."/>
            <person name="Kuo R."/>
            <person name="Ohm R.A."/>
            <person name="Bhattacharya S.S."/>
            <person name="Shirouzu T."/>
            <person name="Yoshinaga Y."/>
            <person name="Martin F.M."/>
            <person name="Grigoriev I.V."/>
            <person name="Hibbett D.S."/>
        </authorList>
    </citation>
    <scope>NUCLEOTIDE SEQUENCE [LARGE SCALE GENOMIC DNA]</scope>
    <source>
        <strain evidence="2 3">HHB12029</strain>
    </source>
</reference>
<protein>
    <recommendedName>
        <fullName evidence="4">CCHC-type domain-containing protein</fullName>
    </recommendedName>
</protein>
<feature type="region of interest" description="Disordered" evidence="1">
    <location>
        <begin position="1"/>
        <end position="32"/>
    </location>
</feature>
<evidence type="ECO:0000313" key="2">
    <source>
        <dbReference type="EMBL" id="KZV78863.1"/>
    </source>
</evidence>
<dbReference type="OrthoDB" id="3060507at2759"/>
<gene>
    <name evidence="2" type="ORF">EXIGLDRAFT_822376</name>
</gene>